<keyword evidence="2" id="KW-0808">Transferase</keyword>
<protein>
    <submittedName>
        <fullName evidence="2">Histidine kinase-, DNA gyrase B-, and HSP90-like ATPase</fullName>
    </submittedName>
</protein>
<dbReference type="GO" id="GO:0016301">
    <property type="term" value="F:kinase activity"/>
    <property type="evidence" value="ECO:0007669"/>
    <property type="project" value="UniProtKB-KW"/>
</dbReference>
<dbReference type="RefSeq" id="WP_081373000.1">
    <property type="nucleotide sequence ID" value="NZ_FRBD01000001.1"/>
</dbReference>
<reference evidence="2 3" key="1">
    <citation type="submission" date="2016-11" db="EMBL/GenBank/DDBJ databases">
        <authorList>
            <person name="Jaros S."/>
            <person name="Januszkiewicz K."/>
            <person name="Wedrychowicz H."/>
        </authorList>
    </citation>
    <scope>NUCLEOTIDE SEQUENCE [LARGE SCALE GENOMIC DNA]</scope>
    <source>
        <strain evidence="2 3">KHT3</strain>
    </source>
</reference>
<dbReference type="EMBL" id="FRBD01000001">
    <property type="protein sequence ID" value="SHK26515.1"/>
    <property type="molecule type" value="Genomic_DNA"/>
</dbReference>
<sequence>MIRDYKQGRFVPQTFSYESLMKKRVKKHPSYLQPIYEAVSNSLEATSGKGDYVTIRLKVSKSSTPGKYEFCSIEVEDSGCGFNEENLSRFYQLFDESKNFHNLGSGRIQFLHFFEHTEFRTVYIENGKKKKRNIVLSIGFIGTEKTPIWEGFEQDATEEEHTGTIVEFFFPRDSKDKESYENLTTDELHDKIFTHYLGKFCIRKGNVQNIAFERYIYDAHVDTEDKFIQDDDIPVVDYHDEVKVHYKRINSTNDGLIKQKETETFKIDSYLLPSSVQKRNEIKLTSKDETVDAENVDFSFVSRAKIEEGKNMLCLISSDFLTNQDTDLRGKLTLYTKSQFLKEKNLFTLDESHIFIDDVQEEVTEKITTHYPAINKIKEESEEDIDQVVEDFSLDKDVIAAIGVKTGEKVSDFLERYYHSDADFQKDNTQRLKAVFDSLRTLDPSGANFNRKFNAKVKEINSLIPVKNKSSLSRYIASRKSAMNMLRLILSKNLECQLEKKKRKSNEKLIHDLLFKQGTIDTLESNLWMLNEDFIHFKGFSNFELRKLNDDGVGVLRKLDDKEKEQLTAYNKDMLGYKPDILLFPEEHKCIIIELKSDTADPTHYLGQAINYAGLLREFAKDEYVIDNFYVYLIAESFDFTSVVRTDPRFQLSQYMDYVFMPNANVYGGARGYGALYMEVLKYSTLLKRAEMRNSIFSDKIFGDDFDKEGEKED</sequence>
<evidence type="ECO:0000313" key="2">
    <source>
        <dbReference type="EMBL" id="SHK26515.1"/>
    </source>
</evidence>
<dbReference type="InterPro" id="IPR003594">
    <property type="entry name" value="HATPase_dom"/>
</dbReference>
<dbReference type="OrthoDB" id="2041081at2"/>
<accession>A0A1M6R1Z7</accession>
<dbReference type="InterPro" id="IPR036890">
    <property type="entry name" value="HATPase_C_sf"/>
</dbReference>
<keyword evidence="2" id="KW-0418">Kinase</keyword>
<evidence type="ECO:0000259" key="1">
    <source>
        <dbReference type="Pfam" id="PF02518"/>
    </source>
</evidence>
<dbReference type="InterPro" id="IPR011856">
    <property type="entry name" value="tRNA_endonuc-like_dom_sf"/>
</dbReference>
<dbReference type="Pfam" id="PF02518">
    <property type="entry name" value="HATPase_c"/>
    <property type="match status" value="1"/>
</dbReference>
<dbReference type="Gene3D" id="3.40.1350.10">
    <property type="match status" value="1"/>
</dbReference>
<gene>
    <name evidence="2" type="ORF">SAMN05216463_10145</name>
</gene>
<feature type="domain" description="Histidine kinase/HSP90-like ATPase" evidence="1">
    <location>
        <begin position="35"/>
        <end position="99"/>
    </location>
</feature>
<dbReference type="SUPFAM" id="SSF55874">
    <property type="entry name" value="ATPase domain of HSP90 chaperone/DNA topoisomerase II/histidine kinase"/>
    <property type="match status" value="1"/>
</dbReference>
<dbReference type="AlphaFoldDB" id="A0A1M6R1Z7"/>
<evidence type="ECO:0000313" key="3">
    <source>
        <dbReference type="Proteomes" id="UP000184130"/>
    </source>
</evidence>
<name>A0A1M6R1Z7_XYLRU</name>
<dbReference type="Gene3D" id="3.30.565.10">
    <property type="entry name" value="Histidine kinase-like ATPase, C-terminal domain"/>
    <property type="match status" value="1"/>
</dbReference>
<dbReference type="Proteomes" id="UP000184130">
    <property type="component" value="Unassembled WGS sequence"/>
</dbReference>
<proteinExistence type="predicted"/>
<dbReference type="GO" id="GO:0003676">
    <property type="term" value="F:nucleic acid binding"/>
    <property type="evidence" value="ECO:0007669"/>
    <property type="project" value="InterPro"/>
</dbReference>
<organism evidence="2 3">
    <name type="scientific">Xylanibacter ruminicola</name>
    <name type="common">Prevotella ruminicola</name>
    <dbReference type="NCBI Taxonomy" id="839"/>
    <lineage>
        <taxon>Bacteria</taxon>
        <taxon>Pseudomonadati</taxon>
        <taxon>Bacteroidota</taxon>
        <taxon>Bacteroidia</taxon>
        <taxon>Bacteroidales</taxon>
        <taxon>Prevotellaceae</taxon>
        <taxon>Xylanibacter</taxon>
    </lineage>
</organism>